<keyword evidence="1" id="KW-1185">Reference proteome</keyword>
<evidence type="ECO:0000313" key="2">
    <source>
        <dbReference type="WBParaSite" id="ACRNAN_scaffold3350.g29564.t1"/>
    </source>
</evidence>
<dbReference type="WBParaSite" id="ACRNAN_scaffold3350.g29564.t1">
    <property type="protein sequence ID" value="ACRNAN_scaffold3350.g29564.t1"/>
    <property type="gene ID" value="ACRNAN_scaffold3350.g29564"/>
</dbReference>
<accession>A0A914DPZ3</accession>
<dbReference type="PANTHER" id="PTHR46671">
    <property type="entry name" value="PROTEIN CBG11221"/>
    <property type="match status" value="1"/>
</dbReference>
<dbReference type="Proteomes" id="UP000887540">
    <property type="component" value="Unplaced"/>
</dbReference>
<proteinExistence type="predicted"/>
<organism evidence="1 2">
    <name type="scientific">Acrobeloides nanus</name>
    <dbReference type="NCBI Taxonomy" id="290746"/>
    <lineage>
        <taxon>Eukaryota</taxon>
        <taxon>Metazoa</taxon>
        <taxon>Ecdysozoa</taxon>
        <taxon>Nematoda</taxon>
        <taxon>Chromadorea</taxon>
        <taxon>Rhabditida</taxon>
        <taxon>Tylenchina</taxon>
        <taxon>Cephalobomorpha</taxon>
        <taxon>Cephaloboidea</taxon>
        <taxon>Cephalobidae</taxon>
        <taxon>Acrobeloides</taxon>
    </lineage>
</organism>
<protein>
    <submittedName>
        <fullName evidence="2">Uncharacterized protein</fullName>
    </submittedName>
</protein>
<reference evidence="2" key="1">
    <citation type="submission" date="2022-11" db="UniProtKB">
        <authorList>
            <consortium name="WormBaseParasite"/>
        </authorList>
    </citation>
    <scope>IDENTIFICATION</scope>
</reference>
<dbReference type="PANTHER" id="PTHR46671:SF7">
    <property type="entry name" value="CORE-2_I-BRANCHING ENZYME"/>
    <property type="match status" value="1"/>
</dbReference>
<name>A0A914DPZ3_9BILA</name>
<sequence length="92" mass="11161">MEDLHRFSRLPHLFANKMMPEHDIGAIVCWYEHLFNRSHLEPPNSKNLNQDYYLSMPHIRFHQEKKINGFVNISNFNCDFKYKDCMKEDKCL</sequence>
<evidence type="ECO:0000313" key="1">
    <source>
        <dbReference type="Proteomes" id="UP000887540"/>
    </source>
</evidence>
<dbReference type="AlphaFoldDB" id="A0A914DPZ3"/>